<accession>A0AAD9Q8S7</accession>
<evidence type="ECO:0000313" key="12">
    <source>
        <dbReference type="Proteomes" id="UP001249851"/>
    </source>
</evidence>
<feature type="coiled-coil region" evidence="7">
    <location>
        <begin position="167"/>
        <end position="247"/>
    </location>
</feature>
<evidence type="ECO:0000256" key="3">
    <source>
        <dbReference type="ARBA" id="ARBA00022490"/>
    </source>
</evidence>
<dbReference type="GO" id="GO:0005814">
    <property type="term" value="C:centriole"/>
    <property type="evidence" value="ECO:0007669"/>
    <property type="project" value="TreeGrafter"/>
</dbReference>
<keyword evidence="6" id="KW-0131">Cell cycle</keyword>
<keyword evidence="5" id="KW-0206">Cytoskeleton</keyword>
<keyword evidence="12" id="KW-1185">Reference proteome</keyword>
<evidence type="ECO:0000259" key="9">
    <source>
        <dbReference type="Pfam" id="PF16531"/>
    </source>
</evidence>
<dbReference type="PANTHER" id="PTHR44281">
    <property type="entry name" value="SPINDLE ASSEMBLY ABNORMAL PROTEIN 6 HOMOLOG"/>
    <property type="match status" value="1"/>
</dbReference>
<dbReference type="GO" id="GO:0005813">
    <property type="term" value="C:centrosome"/>
    <property type="evidence" value="ECO:0007669"/>
    <property type="project" value="UniProtKB-SubCell"/>
</dbReference>
<protein>
    <recommendedName>
        <fullName evidence="2">Spindle assembly abnormal protein 6 homolog</fullName>
    </recommendedName>
</protein>
<comment type="caution">
    <text evidence="11">The sequence shown here is derived from an EMBL/GenBank/DDBJ whole genome shotgun (WGS) entry which is preliminary data.</text>
</comment>
<dbReference type="Pfam" id="PF16531">
    <property type="entry name" value="SAS-6_N"/>
    <property type="match status" value="1"/>
</dbReference>
<sequence>MIDICKLHVNRLKSQQGLLVDFCAFPQKFVDLLELCLNEEQRENPKFLLQFNVGSGLDQGVGTLYVVETNPFKHLTHLSLKFLPGSDAEVKKFLADCLKNLQDEKLSLERRLASTEADLQQKLSSCQEVLAIKTRELNSVQSDCSARSNQLENKHAQELTAEREKSLQLATARQQQFEGEKRAIEQNCQSQIMKLESRLTEAENSNRDLTQKKYQADSCIRDLKSKLTVLEEDCKYSKQELQKLRRENGSLDSERHEHSKTLSQLHTKVAVMEQEIRDKGQVNSLVIARTNELMENSNEQQRKQEKMLEERQEQINKLEATMKSVSAEVIKGNEIIQRLQSELRNYKSKMKLKNVVTTKQEKLISEKEATLEKCQQENTSLQTSLKNKEEEVKKLNDSLESTAAKLEESKQLLKTNENVINWLNKQMNDQMMSHQHLGPFEMHSKTRPSARGPPLVPYNKMGDTNVGSSSSGNGTEIPRRVEAPQVAYRKPGPRPAILPQPIGQSTPNLPPGSIQSAAGVTSLSRPIILTGNSAVSSEPILDAKYFRPTVTGANSQRPGPEPPLLSAYFPKPRANLPST</sequence>
<dbReference type="AlphaFoldDB" id="A0AAD9Q8S7"/>
<evidence type="ECO:0000256" key="4">
    <source>
        <dbReference type="ARBA" id="ARBA00023054"/>
    </source>
</evidence>
<evidence type="ECO:0000256" key="6">
    <source>
        <dbReference type="ARBA" id="ARBA00023306"/>
    </source>
</evidence>
<feature type="compositionally biased region" description="Polar residues" evidence="8">
    <location>
        <begin position="502"/>
        <end position="517"/>
    </location>
</feature>
<dbReference type="GO" id="GO:0007099">
    <property type="term" value="P:centriole replication"/>
    <property type="evidence" value="ECO:0007669"/>
    <property type="project" value="TreeGrafter"/>
</dbReference>
<feature type="domain" description="Spindle assembly abnormal protein 6 N-terminal" evidence="9">
    <location>
        <begin position="11"/>
        <end position="82"/>
    </location>
</feature>
<dbReference type="CDD" id="cd10142">
    <property type="entry name" value="HD_SAS6_N"/>
    <property type="match status" value="1"/>
</dbReference>
<evidence type="ECO:0000256" key="7">
    <source>
        <dbReference type="SAM" id="Coils"/>
    </source>
</evidence>
<dbReference type="InterPro" id="IPR032396">
    <property type="entry name" value="SAS-6_N"/>
</dbReference>
<feature type="domain" description="SAS-6 coiled-coil" evidence="10">
    <location>
        <begin position="87"/>
        <end position="116"/>
    </location>
</feature>
<dbReference type="InterPro" id="IPR038558">
    <property type="entry name" value="SAS-6_N_sf"/>
</dbReference>
<keyword evidence="3" id="KW-0963">Cytoplasm</keyword>
<evidence type="ECO:0000259" key="10">
    <source>
        <dbReference type="Pfam" id="PF18594"/>
    </source>
</evidence>
<evidence type="ECO:0000256" key="2">
    <source>
        <dbReference type="ARBA" id="ARBA00020407"/>
    </source>
</evidence>
<evidence type="ECO:0000256" key="8">
    <source>
        <dbReference type="SAM" id="MobiDB-lite"/>
    </source>
</evidence>
<evidence type="ECO:0000313" key="11">
    <source>
        <dbReference type="EMBL" id="KAK2556738.1"/>
    </source>
</evidence>
<feature type="region of interest" description="Disordered" evidence="8">
    <location>
        <begin position="443"/>
        <end position="517"/>
    </location>
</feature>
<dbReference type="Proteomes" id="UP001249851">
    <property type="component" value="Unassembled WGS sequence"/>
</dbReference>
<evidence type="ECO:0000256" key="1">
    <source>
        <dbReference type="ARBA" id="ARBA00004300"/>
    </source>
</evidence>
<name>A0AAD9Q8S7_ACRCE</name>
<feature type="region of interest" description="Disordered" evidence="8">
    <location>
        <begin position="550"/>
        <end position="579"/>
    </location>
</feature>
<dbReference type="EMBL" id="JARQWQ010000054">
    <property type="protein sequence ID" value="KAK2556738.1"/>
    <property type="molecule type" value="Genomic_DNA"/>
</dbReference>
<proteinExistence type="predicted"/>
<reference evidence="11" key="2">
    <citation type="journal article" date="2023" name="Science">
        <title>Genomic signatures of disease resistance in endangered staghorn corals.</title>
        <authorList>
            <person name="Vollmer S.V."/>
            <person name="Selwyn J.D."/>
            <person name="Despard B.A."/>
            <person name="Roesel C.L."/>
        </authorList>
    </citation>
    <scope>NUCLEOTIDE SEQUENCE</scope>
    <source>
        <strain evidence="11">K2</strain>
    </source>
</reference>
<feature type="coiled-coil region" evidence="7">
    <location>
        <begin position="91"/>
        <end position="118"/>
    </location>
</feature>
<feature type="coiled-coil region" evidence="7">
    <location>
        <begin position="291"/>
        <end position="416"/>
    </location>
</feature>
<dbReference type="Pfam" id="PF18594">
    <property type="entry name" value="Sas6_CC"/>
    <property type="match status" value="1"/>
</dbReference>
<dbReference type="PANTHER" id="PTHR44281:SF2">
    <property type="entry name" value="SPINDLE ASSEMBLY ABNORMAL PROTEIN 6 HOMOLOG"/>
    <property type="match status" value="1"/>
</dbReference>
<gene>
    <name evidence="11" type="ORF">P5673_021295</name>
</gene>
<dbReference type="InterPro" id="IPR041513">
    <property type="entry name" value="SAS6_CC"/>
</dbReference>
<reference evidence="11" key="1">
    <citation type="journal article" date="2023" name="G3 (Bethesda)">
        <title>Whole genome assembly and annotation of the endangered Caribbean coral Acropora cervicornis.</title>
        <authorList>
            <person name="Selwyn J.D."/>
            <person name="Vollmer S.V."/>
        </authorList>
    </citation>
    <scope>NUCLEOTIDE SEQUENCE</scope>
    <source>
        <strain evidence="11">K2</strain>
    </source>
</reference>
<dbReference type="Gene3D" id="2.170.210.20">
    <property type="entry name" value="Spindle assembly abnormal protein 6, N-terminal domain"/>
    <property type="match status" value="1"/>
</dbReference>
<comment type="subcellular location">
    <subcellularLocation>
        <location evidence="1">Cytoplasm</location>
        <location evidence="1">Cytoskeleton</location>
        <location evidence="1">Microtubule organizing center</location>
        <location evidence="1">Centrosome</location>
    </subcellularLocation>
</comment>
<keyword evidence="4 7" id="KW-0175">Coiled coil</keyword>
<evidence type="ECO:0000256" key="5">
    <source>
        <dbReference type="ARBA" id="ARBA00023212"/>
    </source>
</evidence>
<organism evidence="11 12">
    <name type="scientific">Acropora cervicornis</name>
    <name type="common">Staghorn coral</name>
    <dbReference type="NCBI Taxonomy" id="6130"/>
    <lineage>
        <taxon>Eukaryota</taxon>
        <taxon>Metazoa</taxon>
        <taxon>Cnidaria</taxon>
        <taxon>Anthozoa</taxon>
        <taxon>Hexacorallia</taxon>
        <taxon>Scleractinia</taxon>
        <taxon>Astrocoeniina</taxon>
        <taxon>Acroporidae</taxon>
        <taxon>Acropora</taxon>
    </lineage>
</organism>